<evidence type="ECO:0000256" key="2">
    <source>
        <dbReference type="ARBA" id="ARBA00009142"/>
    </source>
</evidence>
<feature type="transmembrane region" description="Helical" evidence="8">
    <location>
        <begin position="126"/>
        <end position="146"/>
    </location>
</feature>
<evidence type="ECO:0000256" key="8">
    <source>
        <dbReference type="RuleBase" id="RU363041"/>
    </source>
</evidence>
<organism evidence="9 10">
    <name type="scientific">Pseudolabrys taiwanensis</name>
    <dbReference type="NCBI Taxonomy" id="331696"/>
    <lineage>
        <taxon>Bacteria</taxon>
        <taxon>Pseudomonadati</taxon>
        <taxon>Pseudomonadota</taxon>
        <taxon>Alphaproteobacteria</taxon>
        <taxon>Hyphomicrobiales</taxon>
        <taxon>Xanthobacteraceae</taxon>
        <taxon>Pseudolabrys</taxon>
    </lineage>
</organism>
<evidence type="ECO:0000256" key="6">
    <source>
        <dbReference type="ARBA" id="ARBA00022989"/>
    </source>
</evidence>
<accession>A0A345ZY63</accession>
<evidence type="ECO:0000256" key="3">
    <source>
        <dbReference type="ARBA" id="ARBA00022448"/>
    </source>
</evidence>
<evidence type="ECO:0000256" key="1">
    <source>
        <dbReference type="ARBA" id="ARBA00004651"/>
    </source>
</evidence>
<dbReference type="InterPro" id="IPR052017">
    <property type="entry name" value="TSUP"/>
</dbReference>
<keyword evidence="5 8" id="KW-0812">Transmembrane</keyword>
<proteinExistence type="inferred from homology"/>
<dbReference type="KEGG" id="ptaw:DW352_15805"/>
<name>A0A345ZY63_9HYPH</name>
<keyword evidence="10" id="KW-1185">Reference proteome</keyword>
<keyword evidence="6 8" id="KW-1133">Transmembrane helix</keyword>
<dbReference type="PANTHER" id="PTHR30269">
    <property type="entry name" value="TRANSMEMBRANE PROTEIN YFCA"/>
    <property type="match status" value="1"/>
</dbReference>
<dbReference type="OrthoDB" id="9800873at2"/>
<protein>
    <recommendedName>
        <fullName evidence="8">Probable membrane transporter protein</fullName>
    </recommendedName>
</protein>
<dbReference type="InterPro" id="IPR002781">
    <property type="entry name" value="TM_pro_TauE-like"/>
</dbReference>
<reference evidence="9 10" key="1">
    <citation type="submission" date="2018-07" db="EMBL/GenBank/DDBJ databases">
        <authorList>
            <person name="Quirk P.G."/>
            <person name="Krulwich T.A."/>
        </authorList>
    </citation>
    <scope>NUCLEOTIDE SEQUENCE [LARGE SCALE GENOMIC DNA]</scope>
    <source>
        <strain evidence="9 10">CC-BB4</strain>
    </source>
</reference>
<feature type="transmembrane region" description="Helical" evidence="8">
    <location>
        <begin position="191"/>
        <end position="212"/>
    </location>
</feature>
<evidence type="ECO:0000256" key="5">
    <source>
        <dbReference type="ARBA" id="ARBA00022692"/>
    </source>
</evidence>
<keyword evidence="3" id="KW-0813">Transport</keyword>
<dbReference type="AlphaFoldDB" id="A0A345ZY63"/>
<evidence type="ECO:0000313" key="10">
    <source>
        <dbReference type="Proteomes" id="UP000254889"/>
    </source>
</evidence>
<dbReference type="Pfam" id="PF01925">
    <property type="entry name" value="TauE"/>
    <property type="match status" value="1"/>
</dbReference>
<gene>
    <name evidence="9" type="ORF">DW352_15805</name>
</gene>
<feature type="transmembrane region" description="Helical" evidence="8">
    <location>
        <begin position="41"/>
        <end position="63"/>
    </location>
</feature>
<keyword evidence="4 8" id="KW-1003">Cell membrane</keyword>
<keyword evidence="7 8" id="KW-0472">Membrane</keyword>
<dbReference type="PANTHER" id="PTHR30269:SF32">
    <property type="entry name" value="MEMBRANE TRANSPORTER PROTEIN-RELATED"/>
    <property type="match status" value="1"/>
</dbReference>
<dbReference type="Proteomes" id="UP000254889">
    <property type="component" value="Chromosome"/>
</dbReference>
<comment type="subcellular location">
    <subcellularLocation>
        <location evidence="1 8">Cell membrane</location>
        <topology evidence="1 8">Multi-pass membrane protein</topology>
    </subcellularLocation>
</comment>
<comment type="similarity">
    <text evidence="2 8">Belongs to the 4-toluene sulfonate uptake permease (TSUP) (TC 2.A.102) family.</text>
</comment>
<sequence>MLAAVAAAFFLAGTIKGVIGLGLPTVAVGLLGLLMPPAQAAAILIVPSLVTNIWQALVGGSALELIRRMWSMLVGICIGTVFGAVWLAHTDGRGAAMWLGVALVVYALLGLFNVHFSVPRRSEGWLGFIIGLTTGTVTVATGVFALPGVPYLHALNLDRDRLVQALGLSFTVSTVTLAAALFYAGEMHTSLAAPVVVALIAAPLGMVLGQLVRQRVRPETFRKFFFFSLLALGLHLALRGLL</sequence>
<evidence type="ECO:0000313" key="9">
    <source>
        <dbReference type="EMBL" id="AXK81860.1"/>
    </source>
</evidence>
<evidence type="ECO:0000256" key="7">
    <source>
        <dbReference type="ARBA" id="ARBA00023136"/>
    </source>
</evidence>
<feature type="transmembrane region" description="Helical" evidence="8">
    <location>
        <begin position="70"/>
        <end position="89"/>
    </location>
</feature>
<feature type="transmembrane region" description="Helical" evidence="8">
    <location>
        <begin position="224"/>
        <end position="241"/>
    </location>
</feature>
<feature type="transmembrane region" description="Helical" evidence="8">
    <location>
        <begin position="95"/>
        <end position="114"/>
    </location>
</feature>
<dbReference type="GO" id="GO:0005886">
    <property type="term" value="C:plasma membrane"/>
    <property type="evidence" value="ECO:0007669"/>
    <property type="project" value="UniProtKB-SubCell"/>
</dbReference>
<feature type="transmembrane region" description="Helical" evidence="8">
    <location>
        <begin position="166"/>
        <end position="184"/>
    </location>
</feature>
<evidence type="ECO:0000256" key="4">
    <source>
        <dbReference type="ARBA" id="ARBA00022475"/>
    </source>
</evidence>
<dbReference type="EMBL" id="CP031417">
    <property type="protein sequence ID" value="AXK81860.1"/>
    <property type="molecule type" value="Genomic_DNA"/>
</dbReference>